<evidence type="ECO:0000313" key="8">
    <source>
        <dbReference type="Proteomes" id="UP000190065"/>
    </source>
</evidence>
<organism evidence="7 8">
    <name type="scientific">Segatella oulorum</name>
    <dbReference type="NCBI Taxonomy" id="28136"/>
    <lineage>
        <taxon>Bacteria</taxon>
        <taxon>Pseudomonadati</taxon>
        <taxon>Bacteroidota</taxon>
        <taxon>Bacteroidia</taxon>
        <taxon>Bacteroidales</taxon>
        <taxon>Prevotellaceae</taxon>
        <taxon>Segatella</taxon>
    </lineage>
</organism>
<keyword evidence="3" id="KW-0963">Cytoplasm</keyword>
<keyword evidence="4" id="KW-0969">Cilium</keyword>
<dbReference type="EMBL" id="FUXK01000024">
    <property type="protein sequence ID" value="SKA05952.1"/>
    <property type="molecule type" value="Genomic_DNA"/>
</dbReference>
<gene>
    <name evidence="7" type="ORF">SAMN02745202_01912</name>
</gene>
<feature type="domain" description="HYDIN/VesB/CFA65-like Ig-like" evidence="6">
    <location>
        <begin position="243"/>
        <end position="341"/>
    </location>
</feature>
<dbReference type="PANTHER" id="PTHR37833:SF1">
    <property type="entry name" value="SIGNAL PEPTIDE PROTEIN"/>
    <property type="match status" value="1"/>
</dbReference>
<evidence type="ECO:0000313" key="7">
    <source>
        <dbReference type="EMBL" id="SKA05952.1"/>
    </source>
</evidence>
<accession>A0A1T4QQA2</accession>
<evidence type="ECO:0000256" key="4">
    <source>
        <dbReference type="ARBA" id="ARBA00023069"/>
    </source>
</evidence>
<sequence>MLLGATTLQAQRISSTQEVMRVGQVLYNHPVKASFSLKNKGLRTLKISEVRTSCGCTTVNYPTSVGMGKEFKIEAVYDAKTLGHFHKQLAVYSNASKEPLLLTLQGVVVRELKDYTGDYPYTLGELKVNDVDIEFDNVNRGDRPTVKLYLFNNSNETLQPVLMHLPNYLSGELSPSQLRPHRSGVATITLDSRELRDFGLTTTDIYLGMRPGDKVSDEKRIKVSAILLPAFQDMTAQQQAQAPQMLLSADSLDLGTFGGKKQLRGEIEIENLGRSPLEIRSLQLLGNGLEVSLDKTTIVPGTRARLKVTAIADQMQGNRRAPRVLMITNDPKKGKVMVKIKVR</sequence>
<dbReference type="STRING" id="28136.SAMN02745202_01912"/>
<reference evidence="7 8" key="1">
    <citation type="submission" date="2017-02" db="EMBL/GenBank/DDBJ databases">
        <authorList>
            <person name="Peterson S.W."/>
        </authorList>
    </citation>
    <scope>NUCLEOTIDE SEQUENCE [LARGE SCALE GENOMIC DNA]</scope>
    <source>
        <strain evidence="7 8">ATCC 43324</strain>
    </source>
</reference>
<dbReference type="Gene3D" id="2.60.40.10">
    <property type="entry name" value="Immunoglobulins"/>
    <property type="match status" value="3"/>
</dbReference>
<evidence type="ECO:0000256" key="1">
    <source>
        <dbReference type="ARBA" id="ARBA00004138"/>
    </source>
</evidence>
<evidence type="ECO:0000256" key="3">
    <source>
        <dbReference type="ARBA" id="ARBA00022490"/>
    </source>
</evidence>
<protein>
    <recommendedName>
        <fullName evidence="6">HYDIN/VesB/CFA65-like Ig-like domain-containing protein</fullName>
    </recommendedName>
</protein>
<keyword evidence="5" id="KW-0966">Cell projection</keyword>
<dbReference type="GO" id="GO:0005737">
    <property type="term" value="C:cytoplasm"/>
    <property type="evidence" value="ECO:0007669"/>
    <property type="project" value="UniProtKB-SubCell"/>
</dbReference>
<name>A0A1T4QQA2_9BACT</name>
<dbReference type="Proteomes" id="UP000190065">
    <property type="component" value="Unassembled WGS sequence"/>
</dbReference>
<dbReference type="eggNOG" id="ENOG502Z9VK">
    <property type="taxonomic scope" value="Bacteria"/>
</dbReference>
<proteinExistence type="predicted"/>
<evidence type="ECO:0000256" key="5">
    <source>
        <dbReference type="ARBA" id="ARBA00023273"/>
    </source>
</evidence>
<dbReference type="Pfam" id="PF07610">
    <property type="entry name" value="DUF1573"/>
    <property type="match status" value="1"/>
</dbReference>
<evidence type="ECO:0000256" key="2">
    <source>
        <dbReference type="ARBA" id="ARBA00004496"/>
    </source>
</evidence>
<comment type="subcellular location">
    <subcellularLocation>
        <location evidence="1">Cell projection</location>
        <location evidence="1">Cilium</location>
    </subcellularLocation>
    <subcellularLocation>
        <location evidence="2">Cytoplasm</location>
    </subcellularLocation>
</comment>
<evidence type="ECO:0000259" key="6">
    <source>
        <dbReference type="Pfam" id="PF22544"/>
    </source>
</evidence>
<dbReference type="Pfam" id="PF22544">
    <property type="entry name" value="HYDIN_VesB_CFA65-like_Ig"/>
    <property type="match status" value="1"/>
</dbReference>
<dbReference type="InterPro" id="IPR053879">
    <property type="entry name" value="HYDIN_VesB_CFA65-like_Ig"/>
</dbReference>
<dbReference type="InterPro" id="IPR011467">
    <property type="entry name" value="DUF1573"/>
</dbReference>
<dbReference type="AlphaFoldDB" id="A0A1T4QQA2"/>
<dbReference type="InterPro" id="IPR013783">
    <property type="entry name" value="Ig-like_fold"/>
</dbReference>
<dbReference type="PANTHER" id="PTHR37833">
    <property type="entry name" value="LIPOPROTEIN-RELATED"/>
    <property type="match status" value="1"/>
</dbReference>